<proteinExistence type="predicted"/>
<dbReference type="RefSeq" id="WP_157802434.1">
    <property type="nucleotide sequence ID" value="NZ_BOOX01000015.1"/>
</dbReference>
<gene>
    <name evidence="1" type="ORF">CLV28_0066</name>
</gene>
<evidence type="ECO:0000313" key="2">
    <source>
        <dbReference type="Proteomes" id="UP000231693"/>
    </source>
</evidence>
<dbReference type="InterPro" id="IPR011990">
    <property type="entry name" value="TPR-like_helical_dom_sf"/>
</dbReference>
<comment type="caution">
    <text evidence="1">The sequence shown here is derived from an EMBL/GenBank/DDBJ whole genome shotgun (WGS) entry which is preliminary data.</text>
</comment>
<dbReference type="Proteomes" id="UP000231693">
    <property type="component" value="Unassembled WGS sequence"/>
</dbReference>
<dbReference type="AlphaFoldDB" id="A0A2M9CYP1"/>
<sequence>MHEDPRGTISPSELAKTGPAGLVATLRGVLQRRDGTTPLEDPNALVVHALRVLERHGIDGEAFVRYGMGPTLVWPALGAVAVSAILEHDKVEYKSHIDVAGWKAALGSPTITLDDSIELDWFGTSTSLLTAWALSAPFKDVLALKPPEAKHLHSLPALTQADHDLTVRYRWLVERSSGTELEAWHAAELHLEYMWADGKLEAPVPASLMAARTVDHDHLCRLIAEHAVYNPLDEEAAGWRRLLSRMQEQARTFLKQRRYVEAAALFEYLLTQRPGDPQAANNLGFCLIPVDSTRAAACFREAHNGGFEVGSLLLYNRLCAAQDDDELGDLIHTADRHWVSTLEESPEPALVWKRTSDGTWTEFDTRDVRGELARLALEVAESLGRFDRVATWRERGASFLTAGE</sequence>
<evidence type="ECO:0008006" key="3">
    <source>
        <dbReference type="Google" id="ProtNLM"/>
    </source>
</evidence>
<dbReference type="EMBL" id="PGFE01000001">
    <property type="protein sequence ID" value="PJJ76858.1"/>
    <property type="molecule type" value="Genomic_DNA"/>
</dbReference>
<dbReference type="Gene3D" id="1.25.40.10">
    <property type="entry name" value="Tetratricopeptide repeat domain"/>
    <property type="match status" value="1"/>
</dbReference>
<protein>
    <recommendedName>
        <fullName evidence="3">Tetratricopeptide repeat protein</fullName>
    </recommendedName>
</protein>
<name>A0A2M9CYP1_9CELL</name>
<reference evidence="1 2" key="1">
    <citation type="submission" date="2017-11" db="EMBL/GenBank/DDBJ databases">
        <title>Genomic Encyclopedia of Archaeal and Bacterial Type Strains, Phase II (KMG-II): From Individual Species to Whole Genera.</title>
        <authorList>
            <person name="Goeker M."/>
        </authorList>
    </citation>
    <scope>NUCLEOTIDE SEQUENCE [LARGE SCALE GENOMIC DNA]</scope>
    <source>
        <strain evidence="1 2">DSM 25478</strain>
    </source>
</reference>
<evidence type="ECO:0000313" key="1">
    <source>
        <dbReference type="EMBL" id="PJJ76858.1"/>
    </source>
</evidence>
<dbReference type="SUPFAM" id="SSF48452">
    <property type="entry name" value="TPR-like"/>
    <property type="match status" value="1"/>
</dbReference>
<dbReference type="OrthoDB" id="4833114at2"/>
<keyword evidence="2" id="KW-1185">Reference proteome</keyword>
<organism evidence="1 2">
    <name type="scientific">Sediminihabitans luteus</name>
    <dbReference type="NCBI Taxonomy" id="1138585"/>
    <lineage>
        <taxon>Bacteria</taxon>
        <taxon>Bacillati</taxon>
        <taxon>Actinomycetota</taxon>
        <taxon>Actinomycetes</taxon>
        <taxon>Micrococcales</taxon>
        <taxon>Cellulomonadaceae</taxon>
        <taxon>Sediminihabitans</taxon>
    </lineage>
</organism>
<accession>A0A2M9CYP1</accession>